<accession>A0ABP9JFS2</accession>
<gene>
    <name evidence="2" type="ORF">GCM10023258_28300</name>
</gene>
<organism evidence="2 3">
    <name type="scientific">Terrabacter aeriphilus</name>
    <dbReference type="NCBI Taxonomy" id="515662"/>
    <lineage>
        <taxon>Bacteria</taxon>
        <taxon>Bacillati</taxon>
        <taxon>Actinomycetota</taxon>
        <taxon>Actinomycetes</taxon>
        <taxon>Micrococcales</taxon>
        <taxon>Intrasporangiaceae</taxon>
        <taxon>Terrabacter</taxon>
    </lineage>
</organism>
<sequence length="295" mass="30134">MPEPSPAQTALLDQLELLLELPDVRARADDAREACTRLRFHEALRRRIPEAAAESRVRGARASAALDGADFPVELVRELMSGARDWPLDPDPGLQVLRGAMAATAESERVVSLVRTAPLQALARLHVAAAGPGLTAGSQDAAALGRPRVGDEGCSELVDLGPAPAAATVAARLSGLAELVVATAGSSRVPAVVVAALVHAEVAAIRPFVHGNGLVARAMERAVVQAYGLDPTGVAVPEAGHVAHGGPAYVGSLAAYAGGGTRGVGLWLVQAGEALTTAAGEGERISDAVRAGRLR</sequence>
<dbReference type="InterPro" id="IPR003812">
    <property type="entry name" value="Fido"/>
</dbReference>
<evidence type="ECO:0000313" key="3">
    <source>
        <dbReference type="Proteomes" id="UP001500427"/>
    </source>
</evidence>
<dbReference type="PROSITE" id="PS51459">
    <property type="entry name" value="FIDO"/>
    <property type="match status" value="1"/>
</dbReference>
<dbReference type="Gene3D" id="1.10.3290.10">
    <property type="entry name" value="Fido-like domain"/>
    <property type="match status" value="1"/>
</dbReference>
<keyword evidence="3" id="KW-1185">Reference proteome</keyword>
<comment type="caution">
    <text evidence="2">The sequence shown here is derived from an EMBL/GenBank/DDBJ whole genome shotgun (WGS) entry which is preliminary data.</text>
</comment>
<protein>
    <submittedName>
        <fullName evidence="2">Oxidoreductase</fullName>
    </submittedName>
</protein>
<dbReference type="InterPro" id="IPR036597">
    <property type="entry name" value="Fido-like_dom_sf"/>
</dbReference>
<reference evidence="3" key="1">
    <citation type="journal article" date="2019" name="Int. J. Syst. Evol. Microbiol.">
        <title>The Global Catalogue of Microorganisms (GCM) 10K type strain sequencing project: providing services to taxonomists for standard genome sequencing and annotation.</title>
        <authorList>
            <consortium name="The Broad Institute Genomics Platform"/>
            <consortium name="The Broad Institute Genome Sequencing Center for Infectious Disease"/>
            <person name="Wu L."/>
            <person name="Ma J."/>
        </authorList>
    </citation>
    <scope>NUCLEOTIDE SEQUENCE [LARGE SCALE GENOMIC DNA]</scope>
    <source>
        <strain evidence="3">JCM 17687</strain>
    </source>
</reference>
<dbReference type="Proteomes" id="UP001500427">
    <property type="component" value="Unassembled WGS sequence"/>
</dbReference>
<evidence type="ECO:0000313" key="2">
    <source>
        <dbReference type="EMBL" id="GAA5030754.1"/>
    </source>
</evidence>
<dbReference type="EMBL" id="BAABIW010000018">
    <property type="protein sequence ID" value="GAA5030754.1"/>
    <property type="molecule type" value="Genomic_DNA"/>
</dbReference>
<name>A0ABP9JFS2_9MICO</name>
<feature type="domain" description="Fido" evidence="1">
    <location>
        <begin position="117"/>
        <end position="270"/>
    </location>
</feature>
<proteinExistence type="predicted"/>
<evidence type="ECO:0000259" key="1">
    <source>
        <dbReference type="PROSITE" id="PS51459"/>
    </source>
</evidence>
<dbReference type="RefSeq" id="WP_345508144.1">
    <property type="nucleotide sequence ID" value="NZ_BAABIW010000018.1"/>
</dbReference>